<comment type="caution">
    <text evidence="1">The sequence shown here is derived from an EMBL/GenBank/DDBJ whole genome shotgun (WGS) entry which is preliminary data.</text>
</comment>
<evidence type="ECO:0000313" key="1">
    <source>
        <dbReference type="EMBL" id="CAK9113276.1"/>
    </source>
</evidence>
<dbReference type="EMBL" id="CAXAMN010027828">
    <property type="protein sequence ID" value="CAK9113276.1"/>
    <property type="molecule type" value="Genomic_DNA"/>
</dbReference>
<keyword evidence="2" id="KW-1185">Reference proteome</keyword>
<sequence length="393" mass="43307">MMNLDVGFRGGTESVCAFAKIPCLPHMWNQSAIEPKSIFIVESHGDGDIAVGANRNVNFFDVGGLQRYSAILTAIMTKYGPYLEAAAIETFFYGTERNRSENLSSYVAARAAGDGGYDPRQLLLLCAELYGLVSGPSCWRRSLLKLATEDLGFEVNPYDKCVLTLPSADPSKKLTEGFLVIEADDIAEAGSARHFELMTKMESMLTFGKVDNLQSSTASNYAGRRLRQRTRGSSVAYAVALQAIEEKSRFQLALQERAATAALEDAFMESIRMSHFKPRRVNPNSVVIVDAKSLFDALCSDQCYGDDERSALEIAIVKESLSIVGGRLRWIPHNLNVGDALAKLEGERAGPLIQLQKTSSMRIEQEAEVLQRGKQSERRMKTSFGGLEFWGLS</sequence>
<dbReference type="Proteomes" id="UP001642484">
    <property type="component" value="Unassembled WGS sequence"/>
</dbReference>
<organism evidence="1 2">
    <name type="scientific">Durusdinium trenchii</name>
    <dbReference type="NCBI Taxonomy" id="1381693"/>
    <lineage>
        <taxon>Eukaryota</taxon>
        <taxon>Sar</taxon>
        <taxon>Alveolata</taxon>
        <taxon>Dinophyceae</taxon>
        <taxon>Suessiales</taxon>
        <taxon>Symbiodiniaceae</taxon>
        <taxon>Durusdinium</taxon>
    </lineage>
</organism>
<name>A0ABP0SLI9_9DINO</name>
<proteinExistence type="predicted"/>
<evidence type="ECO:0000313" key="2">
    <source>
        <dbReference type="Proteomes" id="UP001642484"/>
    </source>
</evidence>
<gene>
    <name evidence="1" type="ORF">CCMP2556_LOCUS52448</name>
</gene>
<accession>A0ABP0SLI9</accession>
<protein>
    <submittedName>
        <fullName evidence="1">Uncharacterized protein</fullName>
    </submittedName>
</protein>
<reference evidence="1 2" key="1">
    <citation type="submission" date="2024-02" db="EMBL/GenBank/DDBJ databases">
        <authorList>
            <person name="Chen Y."/>
            <person name="Shah S."/>
            <person name="Dougan E. K."/>
            <person name="Thang M."/>
            <person name="Chan C."/>
        </authorList>
    </citation>
    <scope>NUCLEOTIDE SEQUENCE [LARGE SCALE GENOMIC DNA]</scope>
</reference>